<gene>
    <name evidence="2" type="ORF">MELLADRAFT_105066</name>
</gene>
<evidence type="ECO:0000256" key="1">
    <source>
        <dbReference type="SAM" id="MobiDB-lite"/>
    </source>
</evidence>
<organism evidence="3">
    <name type="scientific">Melampsora larici-populina (strain 98AG31 / pathotype 3-4-7)</name>
    <name type="common">Poplar leaf rust fungus</name>
    <dbReference type="NCBI Taxonomy" id="747676"/>
    <lineage>
        <taxon>Eukaryota</taxon>
        <taxon>Fungi</taxon>
        <taxon>Dikarya</taxon>
        <taxon>Basidiomycota</taxon>
        <taxon>Pucciniomycotina</taxon>
        <taxon>Pucciniomycetes</taxon>
        <taxon>Pucciniales</taxon>
        <taxon>Melampsoraceae</taxon>
        <taxon>Melampsora</taxon>
    </lineage>
</organism>
<name>F4RH51_MELLP</name>
<dbReference type="GeneID" id="18922482"/>
<reference evidence="3" key="1">
    <citation type="journal article" date="2011" name="Proc. Natl. Acad. Sci. U.S.A.">
        <title>Obligate biotrophy features unraveled by the genomic analysis of rust fungi.</title>
        <authorList>
            <person name="Duplessis S."/>
            <person name="Cuomo C.A."/>
            <person name="Lin Y.-C."/>
            <person name="Aerts A."/>
            <person name="Tisserant E."/>
            <person name="Veneault-Fourrey C."/>
            <person name="Joly D.L."/>
            <person name="Hacquard S."/>
            <person name="Amselem J."/>
            <person name="Cantarel B.L."/>
            <person name="Chiu R."/>
            <person name="Coutinho P.M."/>
            <person name="Feau N."/>
            <person name="Field M."/>
            <person name="Frey P."/>
            <person name="Gelhaye E."/>
            <person name="Goldberg J."/>
            <person name="Grabherr M.G."/>
            <person name="Kodira C.D."/>
            <person name="Kohler A."/>
            <person name="Kuees U."/>
            <person name="Lindquist E.A."/>
            <person name="Lucas S.M."/>
            <person name="Mago R."/>
            <person name="Mauceli E."/>
            <person name="Morin E."/>
            <person name="Murat C."/>
            <person name="Pangilinan J.L."/>
            <person name="Park R."/>
            <person name="Pearson M."/>
            <person name="Quesneville H."/>
            <person name="Rouhier N."/>
            <person name="Sakthikumar S."/>
            <person name="Salamov A.A."/>
            <person name="Schmutz J."/>
            <person name="Selles B."/>
            <person name="Shapiro H."/>
            <person name="Tanguay P."/>
            <person name="Tuskan G.A."/>
            <person name="Henrissat B."/>
            <person name="Van de Peer Y."/>
            <person name="Rouze P."/>
            <person name="Ellis J.G."/>
            <person name="Dodds P.N."/>
            <person name="Schein J.E."/>
            <person name="Zhong S."/>
            <person name="Hamelin R.C."/>
            <person name="Grigoriev I.V."/>
            <person name="Szabo L.J."/>
            <person name="Martin F."/>
        </authorList>
    </citation>
    <scope>NUCLEOTIDE SEQUENCE [LARGE SCALE GENOMIC DNA]</scope>
    <source>
        <strain evidence="3">98AG31 / pathotype 3-4-7</strain>
    </source>
</reference>
<evidence type="ECO:0000313" key="3">
    <source>
        <dbReference type="Proteomes" id="UP000001072"/>
    </source>
</evidence>
<feature type="compositionally biased region" description="Polar residues" evidence="1">
    <location>
        <begin position="183"/>
        <end position="195"/>
    </location>
</feature>
<protein>
    <submittedName>
        <fullName evidence="2">Uncharacterized protein</fullName>
    </submittedName>
</protein>
<dbReference type="KEGG" id="mlr:MELLADRAFT_105066"/>
<dbReference type="Proteomes" id="UP000001072">
    <property type="component" value="Unassembled WGS sequence"/>
</dbReference>
<dbReference type="EMBL" id="GL883101">
    <property type="protein sequence ID" value="EGG08394.1"/>
    <property type="molecule type" value="Genomic_DNA"/>
</dbReference>
<sequence length="204" mass="22528">MLHAFRATYGQIPFDPEESRGRRENRDTELNHHRDRRPRTESLIQDDEFLEELVDRRDTTGTGAKSSREDKPRHRNQALSSARIRTANLNALIVTTTSHEEDRGSETTTVGLTTHQTGTTTLTGTQPATTSITETAATAEVSSSMVPPTAGTTLVTDRRCRMGRPRTETPTTPAITKEDRATRQSGKTNLQSCQNKGAVARAEP</sequence>
<keyword evidence="3" id="KW-1185">Reference proteome</keyword>
<dbReference type="HOGENOM" id="CLU_1343521_0_0_1"/>
<feature type="region of interest" description="Disordered" evidence="1">
    <location>
        <begin position="1"/>
        <end position="80"/>
    </location>
</feature>
<dbReference type="InParanoid" id="F4RH51"/>
<dbReference type="VEuPathDB" id="FungiDB:MELLADRAFT_105066"/>
<accession>F4RH51</accession>
<dbReference type="RefSeq" id="XP_007408592.1">
    <property type="nucleotide sequence ID" value="XM_007408530.1"/>
</dbReference>
<feature type="region of interest" description="Disordered" evidence="1">
    <location>
        <begin position="163"/>
        <end position="204"/>
    </location>
</feature>
<proteinExistence type="predicted"/>
<dbReference type="AlphaFoldDB" id="F4RH51"/>
<feature type="compositionally biased region" description="Basic and acidic residues" evidence="1">
    <location>
        <begin position="17"/>
        <end position="32"/>
    </location>
</feature>
<evidence type="ECO:0000313" key="2">
    <source>
        <dbReference type="EMBL" id="EGG08394.1"/>
    </source>
</evidence>